<comment type="caution">
    <text evidence="2">The sequence shown here is derived from an EMBL/GenBank/DDBJ whole genome shotgun (WGS) entry which is preliminary data.</text>
</comment>
<protein>
    <submittedName>
        <fullName evidence="2">Glycosyltransferase</fullName>
        <ecNumber evidence="2">2.4.-.-</ecNumber>
    </submittedName>
</protein>
<name>A0AB35C0N9_9GAMM</name>
<sequence length="297" mass="34249">MGKIGITLKPHAYTPEAFAYQKYLEAKGWQVRLAEDCALDPNNDVNIYFMGTRPFWKKKQGCAKEVHEYQSLSVPRYPRLKDGIKKIINRKPDGRIFLNQYVQRALNFRDHIPSIQRDMGIDETLFQTPDLNPLYDVVYAGSVTGRVGLIQTILKLAHKGFKILLVGELSSDDLCQVKHPNITLTGKVSRDELPKLYRQCRAGLNYTPDIYPFNMQTSTKTLEYLASGLNVISNKYEWIVQFCNHHDYQPIWLSDELCIDELDQKIGNLPNMHEYSWGMILQSSNFEYFLQNMLSGG</sequence>
<dbReference type="SUPFAM" id="SSF53756">
    <property type="entry name" value="UDP-Glycosyltransferase/glycogen phosphorylase"/>
    <property type="match status" value="1"/>
</dbReference>
<reference evidence="2" key="1">
    <citation type="submission" date="2021-03" db="EMBL/GenBank/DDBJ databases">
        <title>Identification and antibiotic profiling of Wohlfahrtiimonas chitiniclastica, an underestimated human pathogen.</title>
        <authorList>
            <person name="Kopf A."/>
            <person name="Bunk B."/>
            <person name="Coldewey S."/>
            <person name="Gunzer F."/>
            <person name="Riedel T."/>
            <person name="Schroettner P."/>
        </authorList>
    </citation>
    <scope>NUCLEOTIDE SEQUENCE</scope>
    <source>
        <strain evidence="2">DSM 100917</strain>
    </source>
</reference>
<feature type="domain" description="Spore protein YkvP/CgeB glycosyl transferase-like" evidence="1">
    <location>
        <begin position="157"/>
        <end position="237"/>
    </location>
</feature>
<accession>A0AB35C0N9</accession>
<evidence type="ECO:0000313" key="3">
    <source>
        <dbReference type="Proteomes" id="UP000680020"/>
    </source>
</evidence>
<keyword evidence="2" id="KW-0808">Transferase</keyword>
<keyword evidence="2" id="KW-0328">Glycosyltransferase</keyword>
<dbReference type="EC" id="2.4.-.-" evidence="2"/>
<dbReference type="EMBL" id="JAGIBU010000004">
    <property type="protein sequence ID" value="MBS7824742.1"/>
    <property type="molecule type" value="Genomic_DNA"/>
</dbReference>
<dbReference type="GO" id="GO:0016757">
    <property type="term" value="F:glycosyltransferase activity"/>
    <property type="evidence" value="ECO:0007669"/>
    <property type="project" value="UniProtKB-KW"/>
</dbReference>
<dbReference type="Proteomes" id="UP000680020">
    <property type="component" value="Unassembled WGS sequence"/>
</dbReference>
<evidence type="ECO:0000259" key="1">
    <source>
        <dbReference type="Pfam" id="PF13524"/>
    </source>
</evidence>
<dbReference type="Pfam" id="PF13524">
    <property type="entry name" value="Glyco_trans_1_2"/>
    <property type="match status" value="1"/>
</dbReference>
<dbReference type="RefSeq" id="WP_213403914.1">
    <property type="nucleotide sequence ID" value="NZ_JAGIBT010000005.1"/>
</dbReference>
<organism evidence="2 3">
    <name type="scientific">Wohlfahrtiimonas chitiniclastica</name>
    <dbReference type="NCBI Taxonomy" id="400946"/>
    <lineage>
        <taxon>Bacteria</taxon>
        <taxon>Pseudomonadati</taxon>
        <taxon>Pseudomonadota</taxon>
        <taxon>Gammaproteobacteria</taxon>
        <taxon>Cardiobacteriales</taxon>
        <taxon>Ignatzschineriaceae</taxon>
        <taxon>Wohlfahrtiimonas</taxon>
    </lineage>
</organism>
<gene>
    <name evidence="2" type="ORF">J7561_05930</name>
</gene>
<proteinExistence type="predicted"/>
<dbReference type="AlphaFoldDB" id="A0AB35C0N9"/>
<dbReference type="Gene3D" id="3.40.50.2000">
    <property type="entry name" value="Glycogen Phosphorylase B"/>
    <property type="match status" value="1"/>
</dbReference>
<dbReference type="InterPro" id="IPR055259">
    <property type="entry name" value="YkvP/CgeB_Glyco_trans-like"/>
</dbReference>
<evidence type="ECO:0000313" key="2">
    <source>
        <dbReference type="EMBL" id="MBS7824742.1"/>
    </source>
</evidence>